<evidence type="ECO:0000259" key="9">
    <source>
        <dbReference type="PROSITE" id="PS50885"/>
    </source>
</evidence>
<dbReference type="Gene3D" id="3.30.565.10">
    <property type="entry name" value="Histidine kinase-like ATPase, C-terminal domain"/>
    <property type="match status" value="1"/>
</dbReference>
<evidence type="ECO:0000256" key="3">
    <source>
        <dbReference type="ARBA" id="ARBA00012438"/>
    </source>
</evidence>
<accession>A0ABT5D2D3</accession>
<dbReference type="InterPro" id="IPR036097">
    <property type="entry name" value="HisK_dim/P_sf"/>
</dbReference>
<keyword evidence="11" id="KW-1185">Reference proteome</keyword>
<dbReference type="Gene3D" id="1.10.287.130">
    <property type="match status" value="1"/>
</dbReference>
<dbReference type="Pfam" id="PF00512">
    <property type="entry name" value="HisKA"/>
    <property type="match status" value="1"/>
</dbReference>
<evidence type="ECO:0000256" key="7">
    <source>
        <dbReference type="SAM" id="Phobius"/>
    </source>
</evidence>
<dbReference type="SUPFAM" id="SSF55874">
    <property type="entry name" value="ATPase domain of HSP90 chaperone/DNA topoisomerase II/histidine kinase"/>
    <property type="match status" value="1"/>
</dbReference>
<feature type="transmembrane region" description="Helical" evidence="7">
    <location>
        <begin position="159"/>
        <end position="178"/>
    </location>
</feature>
<dbReference type="SMART" id="SM00387">
    <property type="entry name" value="HATPase_c"/>
    <property type="match status" value="1"/>
</dbReference>
<dbReference type="PRINTS" id="PR00344">
    <property type="entry name" value="BCTRLSENSOR"/>
</dbReference>
<keyword evidence="4" id="KW-0597">Phosphoprotein</keyword>
<dbReference type="SMART" id="SM00388">
    <property type="entry name" value="HisKA"/>
    <property type="match status" value="1"/>
</dbReference>
<evidence type="ECO:0000313" key="11">
    <source>
        <dbReference type="Proteomes" id="UP001221838"/>
    </source>
</evidence>
<keyword evidence="5" id="KW-0808">Transferase</keyword>
<evidence type="ECO:0000256" key="6">
    <source>
        <dbReference type="ARBA" id="ARBA00022777"/>
    </source>
</evidence>
<dbReference type="Proteomes" id="UP001221838">
    <property type="component" value="Unassembled WGS sequence"/>
</dbReference>
<dbReference type="Gene3D" id="6.10.340.10">
    <property type="match status" value="1"/>
</dbReference>
<evidence type="ECO:0000256" key="4">
    <source>
        <dbReference type="ARBA" id="ARBA00022553"/>
    </source>
</evidence>
<feature type="domain" description="HAMP" evidence="9">
    <location>
        <begin position="180"/>
        <end position="232"/>
    </location>
</feature>
<reference evidence="10 11" key="1">
    <citation type="submission" date="2022-11" db="EMBL/GenBank/DDBJ databases">
        <title>Minimal conservation of predation-associated metabolite biosynthetic gene clusters underscores biosynthetic potential of Myxococcota including descriptions for ten novel species: Archangium lansinium sp. nov., Myxococcus landrumus sp. nov., Nannocystis bai.</title>
        <authorList>
            <person name="Ahearne A."/>
            <person name="Stevens C."/>
            <person name="Dowd S."/>
        </authorList>
    </citation>
    <scope>NUCLEOTIDE SEQUENCE [LARGE SCALE GENOMIC DNA]</scope>
    <source>
        <strain evidence="10 11">NCWAL01</strain>
    </source>
</reference>
<dbReference type="EC" id="2.7.13.3" evidence="3"/>
<keyword evidence="7" id="KW-1133">Transmembrane helix</keyword>
<dbReference type="InterPro" id="IPR003661">
    <property type="entry name" value="HisK_dim/P_dom"/>
</dbReference>
<dbReference type="Pfam" id="PF00672">
    <property type="entry name" value="HAMP"/>
    <property type="match status" value="1"/>
</dbReference>
<comment type="catalytic activity">
    <reaction evidence="1">
        <text>ATP + protein L-histidine = ADP + protein N-phospho-L-histidine.</text>
        <dbReference type="EC" id="2.7.13.3"/>
    </reaction>
</comment>
<proteinExistence type="predicted"/>
<comment type="subcellular location">
    <subcellularLocation>
        <location evidence="2">Membrane</location>
    </subcellularLocation>
</comment>
<organism evidence="10 11">
    <name type="scientific">Stigmatella ashevillensis</name>
    <dbReference type="NCBI Taxonomy" id="2995309"/>
    <lineage>
        <taxon>Bacteria</taxon>
        <taxon>Pseudomonadati</taxon>
        <taxon>Myxococcota</taxon>
        <taxon>Myxococcia</taxon>
        <taxon>Myxococcales</taxon>
        <taxon>Cystobacterineae</taxon>
        <taxon>Archangiaceae</taxon>
        <taxon>Stigmatella</taxon>
    </lineage>
</organism>
<dbReference type="InterPro" id="IPR003660">
    <property type="entry name" value="HAMP_dom"/>
</dbReference>
<evidence type="ECO:0000259" key="8">
    <source>
        <dbReference type="PROSITE" id="PS50109"/>
    </source>
</evidence>
<dbReference type="SUPFAM" id="SSF158472">
    <property type="entry name" value="HAMP domain-like"/>
    <property type="match status" value="1"/>
</dbReference>
<dbReference type="InterPro" id="IPR036890">
    <property type="entry name" value="HATPase_C_sf"/>
</dbReference>
<evidence type="ECO:0000256" key="2">
    <source>
        <dbReference type="ARBA" id="ARBA00004370"/>
    </source>
</evidence>
<dbReference type="CDD" id="cd06225">
    <property type="entry name" value="HAMP"/>
    <property type="match status" value="1"/>
</dbReference>
<name>A0ABT5D2D3_9BACT</name>
<comment type="caution">
    <text evidence="10">The sequence shown here is derived from an EMBL/GenBank/DDBJ whole genome shotgun (WGS) entry which is preliminary data.</text>
</comment>
<dbReference type="Pfam" id="PF02518">
    <property type="entry name" value="HATPase_c"/>
    <property type="match status" value="1"/>
</dbReference>
<dbReference type="PANTHER" id="PTHR43065">
    <property type="entry name" value="SENSOR HISTIDINE KINASE"/>
    <property type="match status" value="1"/>
</dbReference>
<dbReference type="PANTHER" id="PTHR43065:SF22">
    <property type="entry name" value="HISTIDINE KINASE"/>
    <property type="match status" value="1"/>
</dbReference>
<dbReference type="SUPFAM" id="SSF47384">
    <property type="entry name" value="Homodimeric domain of signal transducing histidine kinase"/>
    <property type="match status" value="1"/>
</dbReference>
<dbReference type="PROSITE" id="PS50885">
    <property type="entry name" value="HAMP"/>
    <property type="match status" value="1"/>
</dbReference>
<protein>
    <recommendedName>
        <fullName evidence="3">histidine kinase</fullName>
        <ecNumber evidence="3">2.7.13.3</ecNumber>
    </recommendedName>
</protein>
<evidence type="ECO:0000313" key="10">
    <source>
        <dbReference type="EMBL" id="MDC0707834.1"/>
    </source>
</evidence>
<feature type="domain" description="Histidine kinase" evidence="8">
    <location>
        <begin position="263"/>
        <end position="483"/>
    </location>
</feature>
<keyword evidence="7" id="KW-0472">Membrane</keyword>
<dbReference type="EMBL" id="JAQNDM010000002">
    <property type="protein sequence ID" value="MDC0707834.1"/>
    <property type="molecule type" value="Genomic_DNA"/>
</dbReference>
<keyword evidence="6 10" id="KW-0418">Kinase</keyword>
<dbReference type="SMART" id="SM00304">
    <property type="entry name" value="HAMP"/>
    <property type="match status" value="1"/>
</dbReference>
<evidence type="ECO:0000256" key="5">
    <source>
        <dbReference type="ARBA" id="ARBA00022679"/>
    </source>
</evidence>
<dbReference type="CDD" id="cd00082">
    <property type="entry name" value="HisKA"/>
    <property type="match status" value="1"/>
</dbReference>
<sequence length="490" mass="53166">MKLARKITIALTLLAIAVMTALETLEVRRELDRSAIDMQHDHRLLGHTLAGSIARAWQEEGEAEALTLLEQANRFQAQVHLRWVWLDGAQGHTAPALSLALLRTLRGGQDGSMVDESPAGSGVLRSYTPVFINTHLGAIEISESLDEEHQHVRSTVQNAAIATCAIAVAFLLAAMAMGRRLVGRPVNQLVALAHRIGEGRLEERVHLRQNDELQTLATAMNRMAELLLTAREKIALETAAHLATLEHLRHADRLTTVGKLASGVAHEMGTPLNVVLGRSKMISSGEVVGDEVAECAQIISQQALHMTRIIRQLLDFARRRAPRRAPENIAQLVTHTLTLLRPLATKRSATLVSEVPDSLVLEVDSGQLQQVLTNLVMNGIHAMKRPGTLRVRAGPARAAPPTETGSVETEWIRLDVEDEGEGIRPEDLPHIFDPFFTTKDVGEGTGLGLSVSHGLVQDHGGWIAVRSEPGHGSCFSVYLPPGGHSCQAGS</sequence>
<gene>
    <name evidence="10" type="ORF">POL68_05070</name>
</gene>
<dbReference type="InterPro" id="IPR005467">
    <property type="entry name" value="His_kinase_dom"/>
</dbReference>
<dbReference type="GO" id="GO:0016301">
    <property type="term" value="F:kinase activity"/>
    <property type="evidence" value="ECO:0007669"/>
    <property type="project" value="UniProtKB-KW"/>
</dbReference>
<evidence type="ECO:0000256" key="1">
    <source>
        <dbReference type="ARBA" id="ARBA00000085"/>
    </source>
</evidence>
<dbReference type="RefSeq" id="WP_272135066.1">
    <property type="nucleotide sequence ID" value="NZ_JAQNDM010000002.1"/>
</dbReference>
<dbReference type="InterPro" id="IPR003594">
    <property type="entry name" value="HATPase_dom"/>
</dbReference>
<dbReference type="PROSITE" id="PS50109">
    <property type="entry name" value="HIS_KIN"/>
    <property type="match status" value="1"/>
</dbReference>
<dbReference type="InterPro" id="IPR004358">
    <property type="entry name" value="Sig_transdc_His_kin-like_C"/>
</dbReference>
<keyword evidence="7" id="KW-0812">Transmembrane</keyword>